<accession>A0ABV8B3F2</accession>
<name>A0ABV8B3F2_9BACI</name>
<dbReference type="Gene3D" id="3.90.550.10">
    <property type="entry name" value="Spore Coat Polysaccharide Biosynthesis Protein SpsA, Chain A"/>
    <property type="match status" value="1"/>
</dbReference>
<organism evidence="6 7">
    <name type="scientific">Bacillus songklensis</name>
    <dbReference type="NCBI Taxonomy" id="1069116"/>
    <lineage>
        <taxon>Bacteria</taxon>
        <taxon>Bacillati</taxon>
        <taxon>Bacillota</taxon>
        <taxon>Bacilli</taxon>
        <taxon>Bacillales</taxon>
        <taxon>Bacillaceae</taxon>
        <taxon>Bacillus</taxon>
    </lineage>
</organism>
<dbReference type="GO" id="GO:0016757">
    <property type="term" value="F:glycosyltransferase activity"/>
    <property type="evidence" value="ECO:0007669"/>
    <property type="project" value="UniProtKB-KW"/>
</dbReference>
<evidence type="ECO:0000256" key="3">
    <source>
        <dbReference type="ARBA" id="ARBA00022679"/>
    </source>
</evidence>
<feature type="domain" description="Glycosyltransferase 2-like" evidence="5">
    <location>
        <begin position="6"/>
        <end position="130"/>
    </location>
</feature>
<comment type="caution">
    <text evidence="6">The sequence shown here is derived from an EMBL/GenBank/DDBJ whole genome shotgun (WGS) entry which is preliminary data.</text>
</comment>
<sequence length="355" mass="41581">MKPKISVIVPIYNVESYLSRCLDSLLAQSLREIEIIAVNDGSTDRSSEVLKKYAEKDSRIVVIEKENGGVSSARNKGILAAEGQYIGFVDPDDWVDKEMYEELYHSAIHEKADIVMCTYIREFGTHSKEKKFNMPEKICYQNEEVKLEVMRRLVGPMNEEVANPELLDAWGTVWSKLYRADMIKENKINFIDLNVIGTNEDSLFNIHTFYYANTFVFLNKPFYHYWRANTTSVTAGYKPDLKDQWFKLYSMIESFLNENNMQHEFHIALNNRICLNTLGLGLNTISKSNKASVLMKIRKLYSILNDNRIKRSFKQFEMTYFPIVWRAFYFCAKSRFATGFYLMLVAMDWLRKIMR</sequence>
<gene>
    <name evidence="6" type="ORF">ACFOU2_15380</name>
</gene>
<feature type="transmembrane region" description="Helical" evidence="4">
    <location>
        <begin position="327"/>
        <end position="350"/>
    </location>
</feature>
<dbReference type="EMBL" id="JBHRZT010000067">
    <property type="protein sequence ID" value="MFC3884771.1"/>
    <property type="molecule type" value="Genomic_DNA"/>
</dbReference>
<evidence type="ECO:0000256" key="1">
    <source>
        <dbReference type="ARBA" id="ARBA00006739"/>
    </source>
</evidence>
<dbReference type="Pfam" id="PF00535">
    <property type="entry name" value="Glycos_transf_2"/>
    <property type="match status" value="1"/>
</dbReference>
<dbReference type="RefSeq" id="WP_377916568.1">
    <property type="nucleotide sequence ID" value="NZ_JBHRZT010000067.1"/>
</dbReference>
<evidence type="ECO:0000256" key="2">
    <source>
        <dbReference type="ARBA" id="ARBA00022676"/>
    </source>
</evidence>
<dbReference type="EC" id="2.4.-.-" evidence="6"/>
<keyword evidence="4" id="KW-0472">Membrane</keyword>
<evidence type="ECO:0000313" key="7">
    <source>
        <dbReference type="Proteomes" id="UP001595752"/>
    </source>
</evidence>
<evidence type="ECO:0000259" key="5">
    <source>
        <dbReference type="Pfam" id="PF00535"/>
    </source>
</evidence>
<dbReference type="SUPFAM" id="SSF53448">
    <property type="entry name" value="Nucleotide-diphospho-sugar transferases"/>
    <property type="match status" value="1"/>
</dbReference>
<evidence type="ECO:0000256" key="4">
    <source>
        <dbReference type="SAM" id="Phobius"/>
    </source>
</evidence>
<evidence type="ECO:0000313" key="6">
    <source>
        <dbReference type="EMBL" id="MFC3884771.1"/>
    </source>
</evidence>
<keyword evidence="3 6" id="KW-0808">Transferase</keyword>
<reference evidence="7" key="1">
    <citation type="journal article" date="2019" name="Int. J. Syst. Evol. Microbiol.">
        <title>The Global Catalogue of Microorganisms (GCM) 10K type strain sequencing project: providing services to taxonomists for standard genome sequencing and annotation.</title>
        <authorList>
            <consortium name="The Broad Institute Genomics Platform"/>
            <consortium name="The Broad Institute Genome Sequencing Center for Infectious Disease"/>
            <person name="Wu L."/>
            <person name="Ma J."/>
        </authorList>
    </citation>
    <scope>NUCLEOTIDE SEQUENCE [LARGE SCALE GENOMIC DNA]</scope>
    <source>
        <strain evidence="7">CCUG 61889</strain>
    </source>
</reference>
<dbReference type="PANTHER" id="PTHR22916:SF51">
    <property type="entry name" value="GLYCOSYLTRANSFERASE EPSH-RELATED"/>
    <property type="match status" value="1"/>
</dbReference>
<comment type="similarity">
    <text evidence="1">Belongs to the glycosyltransferase 2 family.</text>
</comment>
<proteinExistence type="inferred from homology"/>
<keyword evidence="7" id="KW-1185">Reference proteome</keyword>
<keyword evidence="4" id="KW-0812">Transmembrane</keyword>
<dbReference type="CDD" id="cd00761">
    <property type="entry name" value="Glyco_tranf_GTA_type"/>
    <property type="match status" value="1"/>
</dbReference>
<dbReference type="InterPro" id="IPR029044">
    <property type="entry name" value="Nucleotide-diphossugar_trans"/>
</dbReference>
<keyword evidence="2 6" id="KW-0328">Glycosyltransferase</keyword>
<dbReference type="PANTHER" id="PTHR22916">
    <property type="entry name" value="GLYCOSYLTRANSFERASE"/>
    <property type="match status" value="1"/>
</dbReference>
<dbReference type="InterPro" id="IPR001173">
    <property type="entry name" value="Glyco_trans_2-like"/>
</dbReference>
<protein>
    <submittedName>
        <fullName evidence="6">Glycosyltransferase</fullName>
        <ecNumber evidence="6">2.4.-.-</ecNumber>
    </submittedName>
</protein>
<keyword evidence="4" id="KW-1133">Transmembrane helix</keyword>
<dbReference type="Proteomes" id="UP001595752">
    <property type="component" value="Unassembled WGS sequence"/>
</dbReference>